<name>A0A2L2T682_9HYPO</name>
<accession>A0A2L2T682</accession>
<evidence type="ECO:0000313" key="3">
    <source>
        <dbReference type="Proteomes" id="UP000245910"/>
    </source>
</evidence>
<feature type="compositionally biased region" description="Polar residues" evidence="1">
    <location>
        <begin position="185"/>
        <end position="197"/>
    </location>
</feature>
<dbReference type="AlphaFoldDB" id="A0A2L2T682"/>
<sequence>MAQCDFNCLLYRHFTIFDDANSIRTLQDAKSQLKRKNRRKGVNEFLSTLEPFRKGFTTRDGITGSQLLQLDKKAHQDGLIEMAHAYLCLSGHGYLHWPEGSNDGTLEYQRHENKIYYNVICYFIRKNKIDSRSRLRSKRPRDEDTAFVARPPQRRRLRTPESESPTSSPITPLYDSSPDERESPLPSSQDSHSTVPSAQGEARQEVYQTLPRANESPDELAQDYDEEQPTVPNLQQRHVNRLGDEHGNISRISLGQQPVPHAPRTNLHARYISRGTQTTPSVNQQRQWRAIDAPLPSSFNTDIISQQRHDPASDRANGAEEPASQSSVEDIPRPFDIPLGRPRIAIPKPDFKIDLVVSYDVIPGHNALFEPNGDIFSYSLAKFLSQVNWQHEPEVLLICLQAPGTSPATPVRTWKDRVFKNDEDKFQSVLRRFRQIFLDEHFNFTRVKMDAVIEIAFENMVEGHTHCALIDACCNRGRAVGKV</sequence>
<evidence type="ECO:0000256" key="1">
    <source>
        <dbReference type="SAM" id="MobiDB-lite"/>
    </source>
</evidence>
<evidence type="ECO:0000313" key="2">
    <source>
        <dbReference type="EMBL" id="CEI63263.1"/>
    </source>
</evidence>
<organism evidence="2 3">
    <name type="scientific">Fusarium venenatum</name>
    <dbReference type="NCBI Taxonomy" id="56646"/>
    <lineage>
        <taxon>Eukaryota</taxon>
        <taxon>Fungi</taxon>
        <taxon>Dikarya</taxon>
        <taxon>Ascomycota</taxon>
        <taxon>Pezizomycotina</taxon>
        <taxon>Sordariomycetes</taxon>
        <taxon>Hypocreomycetidae</taxon>
        <taxon>Hypocreales</taxon>
        <taxon>Nectriaceae</taxon>
        <taxon>Fusarium</taxon>
    </lineage>
</organism>
<protein>
    <submittedName>
        <fullName evidence="2">Uncharacterized protein</fullName>
    </submittedName>
</protein>
<dbReference type="RefSeq" id="XP_025586983.1">
    <property type="nucleotide sequence ID" value="XM_025736369.2"/>
</dbReference>
<feature type="region of interest" description="Disordered" evidence="1">
    <location>
        <begin position="132"/>
        <end position="204"/>
    </location>
</feature>
<dbReference type="EMBL" id="LN649230">
    <property type="protein sequence ID" value="CEI63263.1"/>
    <property type="molecule type" value="Genomic_DNA"/>
</dbReference>
<dbReference type="KEGG" id="fvn:FVRRES_07699"/>
<dbReference type="GeneID" id="37259338"/>
<proteinExistence type="predicted"/>
<reference evidence="3" key="1">
    <citation type="submission" date="2014-10" db="EMBL/GenBank/DDBJ databases">
        <authorList>
            <person name="King R."/>
        </authorList>
    </citation>
    <scope>NUCLEOTIDE SEQUENCE [LARGE SCALE GENOMIC DNA]</scope>
    <source>
        <strain evidence="3">A3/5</strain>
    </source>
</reference>
<dbReference type="Proteomes" id="UP000245910">
    <property type="component" value="Chromosome II"/>
</dbReference>
<feature type="region of interest" description="Disordered" evidence="1">
    <location>
        <begin position="306"/>
        <end position="332"/>
    </location>
</feature>
<keyword evidence="3" id="KW-1185">Reference proteome</keyword>
<feature type="compositionally biased region" description="Low complexity" evidence="1">
    <location>
        <begin position="162"/>
        <end position="172"/>
    </location>
</feature>